<keyword evidence="1" id="KW-0233">DNA recombination</keyword>
<dbReference type="SUPFAM" id="SSF56349">
    <property type="entry name" value="DNA breaking-rejoining enzymes"/>
    <property type="match status" value="1"/>
</dbReference>
<protein>
    <submittedName>
        <fullName evidence="2">Tyrosine-type recombinase/integrase</fullName>
    </submittedName>
</protein>
<dbReference type="InterPro" id="IPR013762">
    <property type="entry name" value="Integrase-like_cat_sf"/>
</dbReference>
<sequence length="60" mass="6809">MMRCGLKRVALSGTHYLMASLLYGHGLRLLDCLRVRGNDLDFDQRQAMVWQGKGANDLRS</sequence>
<name>A0ABS4D7E5_9CHLR</name>
<reference evidence="2 3" key="1">
    <citation type="submission" date="2021-03" db="EMBL/GenBank/DDBJ databases">
        <authorList>
            <person name="Grouzdev D.S."/>
        </authorList>
    </citation>
    <scope>NUCLEOTIDE SEQUENCE [LARGE SCALE GENOMIC DNA]</scope>
    <source>
        <strain evidence="2 3">M50-1</strain>
    </source>
</reference>
<evidence type="ECO:0000313" key="2">
    <source>
        <dbReference type="EMBL" id="MBP1465364.1"/>
    </source>
</evidence>
<comment type="caution">
    <text evidence="2">The sequence shown here is derived from an EMBL/GenBank/DDBJ whole genome shotgun (WGS) entry which is preliminary data.</text>
</comment>
<dbReference type="Gene3D" id="1.10.443.10">
    <property type="entry name" value="Intergrase catalytic core"/>
    <property type="match status" value="1"/>
</dbReference>
<dbReference type="EMBL" id="SIJK02000008">
    <property type="protein sequence ID" value="MBP1465364.1"/>
    <property type="molecule type" value="Genomic_DNA"/>
</dbReference>
<organism evidence="2 3">
    <name type="scientific">Candidatus Chloroploca mongolica</name>
    <dbReference type="NCBI Taxonomy" id="2528176"/>
    <lineage>
        <taxon>Bacteria</taxon>
        <taxon>Bacillati</taxon>
        <taxon>Chloroflexota</taxon>
        <taxon>Chloroflexia</taxon>
        <taxon>Chloroflexales</taxon>
        <taxon>Chloroflexineae</taxon>
        <taxon>Oscillochloridaceae</taxon>
        <taxon>Candidatus Chloroploca</taxon>
    </lineage>
</organism>
<keyword evidence="3" id="KW-1185">Reference proteome</keyword>
<dbReference type="RefSeq" id="WP_135477411.1">
    <property type="nucleotide sequence ID" value="NZ_SIJK02000008.1"/>
</dbReference>
<dbReference type="InterPro" id="IPR011010">
    <property type="entry name" value="DNA_brk_join_enz"/>
</dbReference>
<evidence type="ECO:0000256" key="1">
    <source>
        <dbReference type="ARBA" id="ARBA00023172"/>
    </source>
</evidence>
<dbReference type="Proteomes" id="UP001193081">
    <property type="component" value="Unassembled WGS sequence"/>
</dbReference>
<gene>
    <name evidence="2" type="ORF">EYB53_006570</name>
</gene>
<evidence type="ECO:0000313" key="3">
    <source>
        <dbReference type="Proteomes" id="UP001193081"/>
    </source>
</evidence>
<proteinExistence type="predicted"/>
<accession>A0ABS4D7E5</accession>